<dbReference type="Proteomes" id="UP001165082">
    <property type="component" value="Unassembled WGS sequence"/>
</dbReference>
<evidence type="ECO:0000313" key="2">
    <source>
        <dbReference type="EMBL" id="GMH76721.1"/>
    </source>
</evidence>
<feature type="non-terminal residue" evidence="2">
    <location>
        <position position="317"/>
    </location>
</feature>
<dbReference type="OrthoDB" id="200595at2759"/>
<accession>A0A9W7ASF4</accession>
<gene>
    <name evidence="2" type="ORF">TrRE_jg11912</name>
</gene>
<feature type="non-terminal residue" evidence="2">
    <location>
        <position position="1"/>
    </location>
</feature>
<comment type="caution">
    <text evidence="2">The sequence shown here is derived from an EMBL/GenBank/DDBJ whole genome shotgun (WGS) entry which is preliminary data.</text>
</comment>
<evidence type="ECO:0000313" key="3">
    <source>
        <dbReference type="Proteomes" id="UP001165082"/>
    </source>
</evidence>
<organism evidence="2 3">
    <name type="scientific">Triparma retinervis</name>
    <dbReference type="NCBI Taxonomy" id="2557542"/>
    <lineage>
        <taxon>Eukaryota</taxon>
        <taxon>Sar</taxon>
        <taxon>Stramenopiles</taxon>
        <taxon>Ochrophyta</taxon>
        <taxon>Bolidophyceae</taxon>
        <taxon>Parmales</taxon>
        <taxon>Triparmaceae</taxon>
        <taxon>Triparma</taxon>
    </lineage>
</organism>
<evidence type="ECO:0000256" key="1">
    <source>
        <dbReference type="SAM" id="Coils"/>
    </source>
</evidence>
<name>A0A9W7ASF4_9STRA</name>
<protein>
    <submittedName>
        <fullName evidence="2">Uncharacterized protein</fullName>
    </submittedName>
</protein>
<keyword evidence="3" id="KW-1185">Reference proteome</keyword>
<proteinExistence type="predicted"/>
<keyword evidence="1" id="KW-0175">Coiled coil</keyword>
<dbReference type="EMBL" id="BRXZ01001691">
    <property type="protein sequence ID" value="GMH76721.1"/>
    <property type="molecule type" value="Genomic_DNA"/>
</dbReference>
<sequence>VELPQRIRKLDGNLDRNELSLSLLNAQKEGHTLTRKLLPTHKKRKSTLGFVNSMMFTKRIGMAWKNATQAKVGGEGNMESLRKVVEELAQKKQKLEIEVMRLRERERNVLLTRQQIEIRELEEMNELVKQKLEEEGAKKEEEEGKTMSEKLKDEHNMVRKLREEVRKLKDEQHEMEEKLKLVRRGKVSAGEALMTEAEKEEMEQSIKKLKRTVRMYQRAIRKCREQWEEMKKEGKIPETSGAKKLRAAMMQKKALAAMGLGKTLSALPGQQGPRANAGAGGGMVGGGGPAPKLKLLQFAFGFGGGGGQGEGKGGIVT</sequence>
<dbReference type="AlphaFoldDB" id="A0A9W7ASF4"/>
<feature type="coiled-coil region" evidence="1">
    <location>
        <begin position="78"/>
        <end position="233"/>
    </location>
</feature>
<reference evidence="2" key="1">
    <citation type="submission" date="2022-07" db="EMBL/GenBank/DDBJ databases">
        <title>Genome analysis of Parmales, a sister group of diatoms, reveals the evolutionary specialization of diatoms from phago-mixotrophs to photoautotrophs.</title>
        <authorList>
            <person name="Ban H."/>
            <person name="Sato S."/>
            <person name="Yoshikawa S."/>
            <person name="Kazumasa Y."/>
            <person name="Nakamura Y."/>
            <person name="Ichinomiya M."/>
            <person name="Saitoh K."/>
            <person name="Sato N."/>
            <person name="Blanc-Mathieu R."/>
            <person name="Endo H."/>
            <person name="Kuwata A."/>
            <person name="Ogata H."/>
        </authorList>
    </citation>
    <scope>NUCLEOTIDE SEQUENCE</scope>
</reference>